<feature type="transmembrane region" description="Helical" evidence="8">
    <location>
        <begin position="20"/>
        <end position="40"/>
    </location>
</feature>
<dbReference type="STRING" id="1122189.SAMN02745165_02479"/>
<organism evidence="9 10">
    <name type="scientific">Malonomonas rubra DSM 5091</name>
    <dbReference type="NCBI Taxonomy" id="1122189"/>
    <lineage>
        <taxon>Bacteria</taxon>
        <taxon>Pseudomonadati</taxon>
        <taxon>Thermodesulfobacteriota</taxon>
        <taxon>Desulfuromonadia</taxon>
        <taxon>Desulfuromonadales</taxon>
        <taxon>Geopsychrobacteraceae</taxon>
        <taxon>Malonomonas</taxon>
    </lineage>
</organism>
<gene>
    <name evidence="9" type="ORF">SAMN02745165_02479</name>
</gene>
<evidence type="ECO:0000313" key="10">
    <source>
        <dbReference type="Proteomes" id="UP000184171"/>
    </source>
</evidence>
<dbReference type="PANTHER" id="PTHR30074">
    <property type="entry name" value="FORMATE DEHYDROGENASE, NITRATE-INDUCIBLE, CYTOCHROME B556 FDN SUBUNIT"/>
    <property type="match status" value="1"/>
</dbReference>
<feature type="transmembrane region" description="Helical" evidence="8">
    <location>
        <begin position="88"/>
        <end position="109"/>
    </location>
</feature>
<dbReference type="InterPro" id="IPR051817">
    <property type="entry name" value="FDH_cytochrome_b556_subunit"/>
</dbReference>
<evidence type="ECO:0000313" key="9">
    <source>
        <dbReference type="EMBL" id="SHJ49015.1"/>
    </source>
</evidence>
<dbReference type="InterPro" id="IPR005614">
    <property type="entry name" value="NrfD-like"/>
</dbReference>
<dbReference type="Pfam" id="PF03916">
    <property type="entry name" value="NrfD"/>
    <property type="match status" value="1"/>
</dbReference>
<keyword evidence="3" id="KW-1003">Cell membrane</keyword>
<comment type="similarity">
    <text evidence="2">Belongs to the NrfD family.</text>
</comment>
<evidence type="ECO:0000256" key="1">
    <source>
        <dbReference type="ARBA" id="ARBA00004651"/>
    </source>
</evidence>
<accession>A0A1M6JQH4</accession>
<dbReference type="Proteomes" id="UP000184171">
    <property type="component" value="Unassembled WGS sequence"/>
</dbReference>
<feature type="transmembrane region" description="Helical" evidence="8">
    <location>
        <begin position="170"/>
        <end position="194"/>
    </location>
</feature>
<dbReference type="OrthoDB" id="5440262at2"/>
<evidence type="ECO:0000256" key="8">
    <source>
        <dbReference type="SAM" id="Phobius"/>
    </source>
</evidence>
<keyword evidence="4 8" id="KW-0812">Transmembrane</keyword>
<dbReference type="AlphaFoldDB" id="A0A1M6JQH4"/>
<feature type="transmembrane region" description="Helical" evidence="8">
    <location>
        <begin position="129"/>
        <end position="149"/>
    </location>
</feature>
<name>A0A1M6JQH4_MALRU</name>
<dbReference type="GO" id="GO:0009061">
    <property type="term" value="P:anaerobic respiration"/>
    <property type="evidence" value="ECO:0007669"/>
    <property type="project" value="TreeGrafter"/>
</dbReference>
<keyword evidence="5 8" id="KW-1133">Transmembrane helix</keyword>
<dbReference type="GO" id="GO:0005886">
    <property type="term" value="C:plasma membrane"/>
    <property type="evidence" value="ECO:0007669"/>
    <property type="project" value="UniProtKB-SubCell"/>
</dbReference>
<dbReference type="EMBL" id="FQZT01000009">
    <property type="protein sequence ID" value="SHJ49015.1"/>
    <property type="molecule type" value="Genomic_DNA"/>
</dbReference>
<feature type="region of interest" description="Disordered" evidence="7">
    <location>
        <begin position="389"/>
        <end position="414"/>
    </location>
</feature>
<feature type="transmembrane region" description="Helical" evidence="8">
    <location>
        <begin position="340"/>
        <end position="364"/>
    </location>
</feature>
<keyword evidence="10" id="KW-1185">Reference proteome</keyword>
<feature type="transmembrane region" description="Helical" evidence="8">
    <location>
        <begin position="52"/>
        <end position="76"/>
    </location>
</feature>
<feature type="transmembrane region" description="Helical" evidence="8">
    <location>
        <begin position="279"/>
        <end position="299"/>
    </location>
</feature>
<evidence type="ECO:0000256" key="6">
    <source>
        <dbReference type="ARBA" id="ARBA00023136"/>
    </source>
</evidence>
<dbReference type="RefSeq" id="WP_084092065.1">
    <property type="nucleotide sequence ID" value="NZ_FQZT01000009.1"/>
</dbReference>
<feature type="transmembrane region" description="Helical" evidence="8">
    <location>
        <begin position="241"/>
        <end position="259"/>
    </location>
</feature>
<sequence length="414" mass="46550">MTAVRAVAKEIKGYHAFVKFMIFLVVLAAVASLARFVFGLGATTNMDDTYPWGLWISFDVVTAVPLAAGAFTLGAIVHCFNIKKLEPLVRPAIVTGFLGYSLVCVGLVLDLGQPHKGWHVLRYWNLHSPMFEVAMCVMAYTTVLFLEFLSPVAEKFGWHIPLRILRWLEMPLVILAAAISTLHQSSLGTFFLIAVDKLHSLWYNPLLPLLFWVSAICCGMCIIIVEATACHKWMGQPNEGVLLRTLAKILPYTLGFYIFLRVYTLMALSEGPFFDVPVFTLLFFLELGIGFILPFLMFTSNSVRNDDRRRVIAALLVIFGLVLNRFNVSMFGMMDPNHMYYPSIIESLVTIGIIAGHILFFVLIAKYFPIFEHHPETVDYTIPDSFHKIDDGKPKQEKEQKEVLPEGSAASELS</sequence>
<proteinExistence type="inferred from homology"/>
<evidence type="ECO:0000256" key="5">
    <source>
        <dbReference type="ARBA" id="ARBA00022989"/>
    </source>
</evidence>
<dbReference type="PANTHER" id="PTHR30074:SF4">
    <property type="entry name" value="NI_FE-HYDROGENASE 2 B-TYPE CYTOCHROME SUBUNIT-RELATED"/>
    <property type="match status" value="1"/>
</dbReference>
<comment type="subcellular location">
    <subcellularLocation>
        <location evidence="1">Cell membrane</location>
        <topology evidence="1">Multi-pass membrane protein</topology>
    </subcellularLocation>
</comment>
<feature type="transmembrane region" description="Helical" evidence="8">
    <location>
        <begin position="311"/>
        <end position="334"/>
    </location>
</feature>
<evidence type="ECO:0000256" key="3">
    <source>
        <dbReference type="ARBA" id="ARBA00022475"/>
    </source>
</evidence>
<feature type="compositionally biased region" description="Basic and acidic residues" evidence="7">
    <location>
        <begin position="389"/>
        <end position="404"/>
    </location>
</feature>
<reference evidence="9 10" key="1">
    <citation type="submission" date="2016-11" db="EMBL/GenBank/DDBJ databases">
        <authorList>
            <person name="Jaros S."/>
            <person name="Januszkiewicz K."/>
            <person name="Wedrychowicz H."/>
        </authorList>
    </citation>
    <scope>NUCLEOTIDE SEQUENCE [LARGE SCALE GENOMIC DNA]</scope>
    <source>
        <strain evidence="9 10">DSM 5091</strain>
    </source>
</reference>
<evidence type="ECO:0000256" key="7">
    <source>
        <dbReference type="SAM" id="MobiDB-lite"/>
    </source>
</evidence>
<evidence type="ECO:0000256" key="2">
    <source>
        <dbReference type="ARBA" id="ARBA00008929"/>
    </source>
</evidence>
<feature type="transmembrane region" description="Helical" evidence="8">
    <location>
        <begin position="206"/>
        <end position="229"/>
    </location>
</feature>
<evidence type="ECO:0000256" key="4">
    <source>
        <dbReference type="ARBA" id="ARBA00022692"/>
    </source>
</evidence>
<keyword evidence="6 8" id="KW-0472">Membrane</keyword>
<protein>
    <submittedName>
        <fullName evidence="9">Ni/Fe-hydrogenase 2 integral membrane subunit HybB</fullName>
    </submittedName>
</protein>